<dbReference type="SUPFAM" id="SSF48371">
    <property type="entry name" value="ARM repeat"/>
    <property type="match status" value="1"/>
</dbReference>
<reference evidence="1" key="1">
    <citation type="submission" date="2023-01" db="EMBL/GenBank/DDBJ databases">
        <title>Genome assembly of the deep-sea coral Lophelia pertusa.</title>
        <authorList>
            <person name="Herrera S."/>
            <person name="Cordes E."/>
        </authorList>
    </citation>
    <scope>NUCLEOTIDE SEQUENCE</scope>
    <source>
        <strain evidence="1">USNM1676648</strain>
        <tissue evidence="1">Polyp</tissue>
    </source>
</reference>
<dbReference type="InterPro" id="IPR011989">
    <property type="entry name" value="ARM-like"/>
</dbReference>
<accession>A0A9W9ZA25</accession>
<evidence type="ECO:0000313" key="2">
    <source>
        <dbReference type="Proteomes" id="UP001163046"/>
    </source>
</evidence>
<gene>
    <name evidence="1" type="ORF">OS493_030426</name>
</gene>
<organism evidence="1 2">
    <name type="scientific">Desmophyllum pertusum</name>
    <dbReference type="NCBI Taxonomy" id="174260"/>
    <lineage>
        <taxon>Eukaryota</taxon>
        <taxon>Metazoa</taxon>
        <taxon>Cnidaria</taxon>
        <taxon>Anthozoa</taxon>
        <taxon>Hexacorallia</taxon>
        <taxon>Scleractinia</taxon>
        <taxon>Caryophylliina</taxon>
        <taxon>Caryophylliidae</taxon>
        <taxon>Desmophyllum</taxon>
    </lineage>
</organism>
<comment type="caution">
    <text evidence="1">The sequence shown here is derived from an EMBL/GenBank/DDBJ whole genome shotgun (WGS) entry which is preliminary data.</text>
</comment>
<dbReference type="Proteomes" id="UP001163046">
    <property type="component" value="Unassembled WGS sequence"/>
</dbReference>
<dbReference type="EMBL" id="MU826382">
    <property type="protein sequence ID" value="KAJ7377224.1"/>
    <property type="molecule type" value="Genomic_DNA"/>
</dbReference>
<name>A0A9W9ZA25_9CNID</name>
<evidence type="ECO:0000313" key="1">
    <source>
        <dbReference type="EMBL" id="KAJ7377224.1"/>
    </source>
</evidence>
<dbReference type="Gene3D" id="1.25.10.10">
    <property type="entry name" value="Leucine-rich Repeat Variant"/>
    <property type="match status" value="1"/>
</dbReference>
<protein>
    <submittedName>
        <fullName evidence="1">Uncharacterized protein</fullName>
    </submittedName>
</protein>
<dbReference type="OrthoDB" id="258495at2759"/>
<proteinExistence type="predicted"/>
<sequence>MEDNIRLEDLEILVRSSNYSLRKSAEQVVLDRAMKDQNLDFIINACYDESDEFQVLKAVVVLAMLVKNSERGEREKLIEHGILESLSHSLVYSVQVGYRKLVEMGGHVFRLQRCASESLFHLIYDEEGTKVRLAQSNSSVVAVLLQLISETRNKEAMRWSLFIIHQLAACDVLRPQLLTNGVIPIVSEMLVRNQGDFVLMRACLHTMVMFVNNNTEDEVLHLKEMAKFDVFRPAVVSLRAADDSDLVYWQLDCCTSLQSKTSTNQRFVPHQISSSHYRMYYVQVKRSCRGSPAANRAAALRVLSVANDIIKSLVPLACRKDNILIRLVAELLGLFCTIGKLKLHVHCRVHCWTGLASNETHLTSNEARGGNLLLSGTV</sequence>
<dbReference type="AlphaFoldDB" id="A0A9W9ZA25"/>
<keyword evidence="2" id="KW-1185">Reference proteome</keyword>
<dbReference type="InterPro" id="IPR016024">
    <property type="entry name" value="ARM-type_fold"/>
</dbReference>